<dbReference type="Proteomes" id="UP000594468">
    <property type="component" value="Chromosome"/>
</dbReference>
<dbReference type="PANTHER" id="PTHR41700:SF1">
    <property type="entry name" value="N-ACETYLTRANSFERASE DOMAIN-CONTAINING PROTEIN"/>
    <property type="match status" value="1"/>
</dbReference>
<accession>A0A7S8EAM6</accession>
<evidence type="ECO:0000313" key="2">
    <source>
        <dbReference type="EMBL" id="QPC83318.1"/>
    </source>
</evidence>
<proteinExistence type="predicted"/>
<dbReference type="PROSITE" id="PS51186">
    <property type="entry name" value="GNAT"/>
    <property type="match status" value="1"/>
</dbReference>
<dbReference type="InterPro" id="IPR016181">
    <property type="entry name" value="Acyl_CoA_acyltransferase"/>
</dbReference>
<dbReference type="CDD" id="cd04301">
    <property type="entry name" value="NAT_SF"/>
    <property type="match status" value="1"/>
</dbReference>
<organism evidence="2 3">
    <name type="scientific">Phototrophicus methaneseepsis</name>
    <dbReference type="NCBI Taxonomy" id="2710758"/>
    <lineage>
        <taxon>Bacteria</taxon>
        <taxon>Bacillati</taxon>
        <taxon>Chloroflexota</taxon>
        <taxon>Candidatus Thermofontia</taxon>
        <taxon>Phototrophicales</taxon>
        <taxon>Phototrophicaceae</taxon>
        <taxon>Phototrophicus</taxon>
    </lineage>
</organism>
<name>A0A7S8EAM6_9CHLR</name>
<feature type="domain" description="N-acetyltransferase" evidence="1">
    <location>
        <begin position="2"/>
        <end position="177"/>
    </location>
</feature>
<dbReference type="KEGG" id="pmet:G4Y79_02770"/>
<dbReference type="Gene3D" id="3.40.630.30">
    <property type="match status" value="1"/>
</dbReference>
<dbReference type="PANTHER" id="PTHR41700">
    <property type="entry name" value="GCN5-RELATED N-ACETYLTRANSFERASE"/>
    <property type="match status" value="1"/>
</dbReference>
<dbReference type="GO" id="GO:0016747">
    <property type="term" value="F:acyltransferase activity, transferring groups other than amino-acyl groups"/>
    <property type="evidence" value="ECO:0007669"/>
    <property type="project" value="InterPro"/>
</dbReference>
<dbReference type="AlphaFoldDB" id="A0A7S8EAM6"/>
<protein>
    <recommendedName>
        <fullName evidence="1">N-acetyltransferase domain-containing protein</fullName>
    </recommendedName>
</protein>
<reference evidence="2 3" key="1">
    <citation type="submission" date="2020-02" db="EMBL/GenBank/DDBJ databases">
        <authorList>
            <person name="Zheng R.K."/>
            <person name="Sun C.M."/>
        </authorList>
    </citation>
    <scope>NUCLEOTIDE SEQUENCE [LARGE SCALE GENOMIC DNA]</scope>
    <source>
        <strain evidence="3">rifampicinis</strain>
    </source>
</reference>
<evidence type="ECO:0000313" key="3">
    <source>
        <dbReference type="Proteomes" id="UP000594468"/>
    </source>
</evidence>
<gene>
    <name evidence="2" type="ORF">G4Y79_02770</name>
</gene>
<keyword evidence="3" id="KW-1185">Reference proteome</keyword>
<evidence type="ECO:0000259" key="1">
    <source>
        <dbReference type="PROSITE" id="PS51186"/>
    </source>
</evidence>
<dbReference type="SUPFAM" id="SSF55729">
    <property type="entry name" value="Acyl-CoA N-acyltransferases (Nat)"/>
    <property type="match status" value="1"/>
</dbReference>
<dbReference type="InterPro" id="IPR000182">
    <property type="entry name" value="GNAT_dom"/>
</dbReference>
<dbReference type="RefSeq" id="WP_195171385.1">
    <property type="nucleotide sequence ID" value="NZ_CP062983.1"/>
</dbReference>
<sequence length="270" mass="30472">MITYHELHSPEDLEQIVDLQAEVWNATDRASTPHNMLMAIAHAGGVILAAADEGRFISFNFAILARQGDELLLWSHMAGTLPAYQGQKIGQKLKFMQRDWALAHGYKRINWTTDPLQSGNANFNLRYLGATAAQYMVNQYGAMNDAINAGMETDRFEMTWDLDHPRVIDLSAGQPPQPLVTSYPEDHFLLTTDSQGFPLCHDVGPLENSAYFAEVPLSIGAIKQQDIALAKQWQQSLREKLVPAFEQGYRVVDFTRQGRRGWYTVMQMAR</sequence>
<dbReference type="InterPro" id="IPR038764">
    <property type="entry name" value="GNAT_N_AcTrfase_prd"/>
</dbReference>
<dbReference type="EMBL" id="CP062983">
    <property type="protein sequence ID" value="QPC83318.1"/>
    <property type="molecule type" value="Genomic_DNA"/>
</dbReference>